<evidence type="ECO:0008006" key="3">
    <source>
        <dbReference type="Google" id="ProtNLM"/>
    </source>
</evidence>
<dbReference type="RefSeq" id="WP_174977601.1">
    <property type="nucleotide sequence ID" value="NZ_WTPX01000005.1"/>
</dbReference>
<dbReference type="SUPFAM" id="SSF56235">
    <property type="entry name" value="N-terminal nucleophile aminohydrolases (Ntn hydrolases)"/>
    <property type="match status" value="1"/>
</dbReference>
<evidence type="ECO:0000313" key="1">
    <source>
        <dbReference type="EMBL" id="NNJ24245.1"/>
    </source>
</evidence>
<organism evidence="1 2">
    <name type="scientific">Alienimonas chondri</name>
    <dbReference type="NCBI Taxonomy" id="2681879"/>
    <lineage>
        <taxon>Bacteria</taxon>
        <taxon>Pseudomonadati</taxon>
        <taxon>Planctomycetota</taxon>
        <taxon>Planctomycetia</taxon>
        <taxon>Planctomycetales</taxon>
        <taxon>Planctomycetaceae</taxon>
        <taxon>Alienimonas</taxon>
    </lineage>
</organism>
<dbReference type="Gene3D" id="3.60.20.10">
    <property type="entry name" value="Glutamine Phosphoribosylpyrophosphate, subunit 1, domain 1"/>
    <property type="match status" value="1"/>
</dbReference>
<dbReference type="Proteomes" id="UP000609651">
    <property type="component" value="Unassembled WGS sequence"/>
</dbReference>
<dbReference type="InterPro" id="IPR029055">
    <property type="entry name" value="Ntn_hydrolases_N"/>
</dbReference>
<protein>
    <recommendedName>
        <fullName evidence="3">Proteasome-type protease</fullName>
    </recommendedName>
</protein>
<comment type="caution">
    <text evidence="1">The sequence shown here is derived from an EMBL/GenBank/DDBJ whole genome shotgun (WGS) entry which is preliminary data.</text>
</comment>
<dbReference type="PIRSF" id="PIRSF009120">
    <property type="entry name" value="UCP009120_prtse"/>
    <property type="match status" value="1"/>
</dbReference>
<accession>A0ABX1V9Q8</accession>
<dbReference type="EMBL" id="WTPX01000005">
    <property type="protein sequence ID" value="NNJ24245.1"/>
    <property type="molecule type" value="Genomic_DNA"/>
</dbReference>
<reference evidence="1 2" key="1">
    <citation type="journal article" date="2020" name="Syst. Appl. Microbiol.">
        <title>Alienimonas chondri sp. nov., a novel planctomycete isolated from the biofilm of the red alga Chondrus crispus.</title>
        <authorList>
            <person name="Vitorino I."/>
            <person name="Albuquerque L."/>
            <person name="Wiegand S."/>
            <person name="Kallscheuer N."/>
            <person name="da Costa M.S."/>
            <person name="Lobo-da-Cunha A."/>
            <person name="Jogler C."/>
            <person name="Lage O.M."/>
        </authorList>
    </citation>
    <scope>NUCLEOTIDE SEQUENCE [LARGE SCALE GENOMIC DNA]</scope>
    <source>
        <strain evidence="1 2">LzC2</strain>
    </source>
</reference>
<gene>
    <name evidence="1" type="ORF">LzC2_02970</name>
</gene>
<proteinExistence type="predicted"/>
<evidence type="ECO:0000313" key="2">
    <source>
        <dbReference type="Proteomes" id="UP000609651"/>
    </source>
</evidence>
<dbReference type="InterPro" id="IPR016545">
    <property type="entry name" value="UCP009120_prtse"/>
</dbReference>
<sequence length="276" mass="30836">MTFCLAMKVEDGIVGLSDTRVTTGSEVISSKKVTIYDFPPLAEDAPGYETHGGTRPAGSCFVMTSGLRSARDKALTYFENELATPGRITEHRLFEVANLLAAQIRRVAKEDGEALREAKLDLNIHALLGGQMHGDDQHRLFLVYPEGNWISVERDTPYQIIGAGGYGKPVLDRTLKYEDPMRFALKVGCLAFDSTRISAADVGPPIDIVLYKRDGFRTVERRFHQADLSEITDWWQDRLRNSIRSIPSGWLDPLRDAVPPEWGDVLEAHSPDRYGT</sequence>
<keyword evidence="2" id="KW-1185">Reference proteome</keyword>
<name>A0ABX1V9Q8_9PLAN</name>